<organism evidence="1 2">
    <name type="scientific">Elysia marginata</name>
    <dbReference type="NCBI Taxonomy" id="1093978"/>
    <lineage>
        <taxon>Eukaryota</taxon>
        <taxon>Metazoa</taxon>
        <taxon>Spiralia</taxon>
        <taxon>Lophotrochozoa</taxon>
        <taxon>Mollusca</taxon>
        <taxon>Gastropoda</taxon>
        <taxon>Heterobranchia</taxon>
        <taxon>Euthyneura</taxon>
        <taxon>Panpulmonata</taxon>
        <taxon>Sacoglossa</taxon>
        <taxon>Placobranchoidea</taxon>
        <taxon>Plakobranchidae</taxon>
        <taxon>Elysia</taxon>
    </lineage>
</organism>
<accession>A0AAV4JE62</accession>
<gene>
    <name evidence="1" type="ORF">ElyMa_005059600</name>
</gene>
<name>A0AAV4JE62_9GAST</name>
<keyword evidence="2" id="KW-1185">Reference proteome</keyword>
<evidence type="ECO:0000313" key="1">
    <source>
        <dbReference type="EMBL" id="GFS20560.1"/>
    </source>
</evidence>
<protein>
    <recommendedName>
        <fullName evidence="3">Transposase</fullName>
    </recommendedName>
</protein>
<comment type="caution">
    <text evidence="1">The sequence shown here is derived from an EMBL/GenBank/DDBJ whole genome shotgun (WGS) entry which is preliminary data.</text>
</comment>
<proteinExistence type="predicted"/>
<dbReference type="Proteomes" id="UP000762676">
    <property type="component" value="Unassembled WGS sequence"/>
</dbReference>
<evidence type="ECO:0008006" key="3">
    <source>
        <dbReference type="Google" id="ProtNLM"/>
    </source>
</evidence>
<reference evidence="1 2" key="1">
    <citation type="journal article" date="2021" name="Elife">
        <title>Chloroplast acquisition without the gene transfer in kleptoplastic sea slugs, Plakobranchus ocellatus.</title>
        <authorList>
            <person name="Maeda T."/>
            <person name="Takahashi S."/>
            <person name="Yoshida T."/>
            <person name="Shimamura S."/>
            <person name="Takaki Y."/>
            <person name="Nagai Y."/>
            <person name="Toyoda A."/>
            <person name="Suzuki Y."/>
            <person name="Arimoto A."/>
            <person name="Ishii H."/>
            <person name="Satoh N."/>
            <person name="Nishiyama T."/>
            <person name="Hasebe M."/>
            <person name="Maruyama T."/>
            <person name="Minagawa J."/>
            <person name="Obokata J."/>
            <person name="Shigenobu S."/>
        </authorList>
    </citation>
    <scope>NUCLEOTIDE SEQUENCE [LARGE SCALE GENOMIC DNA]</scope>
</reference>
<dbReference type="EMBL" id="BMAT01010125">
    <property type="protein sequence ID" value="GFS20560.1"/>
    <property type="molecule type" value="Genomic_DNA"/>
</dbReference>
<dbReference type="AlphaFoldDB" id="A0AAV4JE62"/>
<sequence length="81" mass="9620">MPRTYKRKNDARRYKDYTTETLELAVRECADLGRLYAEVAAQYSTRSHFGLYAARLRVYTPNQLGARQFSAKKKKRQWRSI</sequence>
<evidence type="ECO:0000313" key="2">
    <source>
        <dbReference type="Proteomes" id="UP000762676"/>
    </source>
</evidence>